<dbReference type="Pfam" id="PF17900">
    <property type="entry name" value="Peptidase_M1_N"/>
    <property type="match status" value="1"/>
</dbReference>
<dbReference type="InterPro" id="IPR027268">
    <property type="entry name" value="Peptidase_M4/M1_CTD_sf"/>
</dbReference>
<dbReference type="Proteomes" id="UP000008237">
    <property type="component" value="Unassembled WGS sequence"/>
</dbReference>
<name>E2C4J4_HARSA</name>
<dbReference type="Gene3D" id="2.60.40.1730">
    <property type="entry name" value="tricorn interacting facor f3 domain"/>
    <property type="match status" value="1"/>
</dbReference>
<evidence type="ECO:0000256" key="1">
    <source>
        <dbReference type="ARBA" id="ARBA00010136"/>
    </source>
</evidence>
<dbReference type="InterPro" id="IPR024571">
    <property type="entry name" value="ERAP1-like_C_dom"/>
</dbReference>
<dbReference type="InterPro" id="IPR045357">
    <property type="entry name" value="Aminopeptidase_N-like_N"/>
</dbReference>
<proteinExistence type="inferred from homology"/>
<feature type="domain" description="ERAP1-like C-terminal" evidence="3">
    <location>
        <begin position="740"/>
        <end position="827"/>
    </location>
</feature>
<dbReference type="PANTHER" id="PTHR11533:SF294">
    <property type="entry name" value="THYROTROPIN-RELEASING HORMONE-DEGRADING ECTOENZYME"/>
    <property type="match status" value="1"/>
</dbReference>
<dbReference type="OMA" id="CEICEYE"/>
<dbReference type="GO" id="GO:0042277">
    <property type="term" value="F:peptide binding"/>
    <property type="evidence" value="ECO:0007669"/>
    <property type="project" value="TreeGrafter"/>
</dbReference>
<dbReference type="InParanoid" id="E2C4J4"/>
<dbReference type="Gene3D" id="1.10.390.10">
    <property type="entry name" value="Neutral Protease Domain 2"/>
    <property type="match status" value="1"/>
</dbReference>
<dbReference type="OrthoDB" id="10410725at2759"/>
<feature type="domain" description="Peptidase M1 membrane alanine aminopeptidase" evidence="2">
    <location>
        <begin position="94"/>
        <end position="320"/>
    </location>
</feature>
<dbReference type="GO" id="GO:0005737">
    <property type="term" value="C:cytoplasm"/>
    <property type="evidence" value="ECO:0007669"/>
    <property type="project" value="TreeGrafter"/>
</dbReference>
<keyword evidence="5" id="KW-0645">Protease</keyword>
<dbReference type="Gene3D" id="1.25.50.20">
    <property type="match status" value="2"/>
</dbReference>
<keyword evidence="5" id="KW-0031">Aminopeptidase</keyword>
<organism evidence="6">
    <name type="scientific">Harpegnathos saltator</name>
    <name type="common">Jerdon's jumping ant</name>
    <dbReference type="NCBI Taxonomy" id="610380"/>
    <lineage>
        <taxon>Eukaryota</taxon>
        <taxon>Metazoa</taxon>
        <taxon>Ecdysozoa</taxon>
        <taxon>Arthropoda</taxon>
        <taxon>Hexapoda</taxon>
        <taxon>Insecta</taxon>
        <taxon>Pterygota</taxon>
        <taxon>Neoptera</taxon>
        <taxon>Endopterygota</taxon>
        <taxon>Hymenoptera</taxon>
        <taxon>Apocrita</taxon>
        <taxon>Aculeata</taxon>
        <taxon>Formicoidea</taxon>
        <taxon>Formicidae</taxon>
        <taxon>Ponerinae</taxon>
        <taxon>Ponerini</taxon>
        <taxon>Harpegnathos</taxon>
    </lineage>
</organism>
<evidence type="ECO:0000313" key="6">
    <source>
        <dbReference type="Proteomes" id="UP000008237"/>
    </source>
</evidence>
<keyword evidence="6" id="KW-1185">Reference proteome</keyword>
<reference evidence="5 6" key="1">
    <citation type="journal article" date="2010" name="Science">
        <title>Genomic comparison of the ants Camponotus floridanus and Harpegnathos saltator.</title>
        <authorList>
            <person name="Bonasio R."/>
            <person name="Zhang G."/>
            <person name="Ye C."/>
            <person name="Mutti N.S."/>
            <person name="Fang X."/>
            <person name="Qin N."/>
            <person name="Donahue G."/>
            <person name="Yang P."/>
            <person name="Li Q."/>
            <person name="Li C."/>
            <person name="Zhang P."/>
            <person name="Huang Z."/>
            <person name="Berger S.L."/>
            <person name="Reinberg D."/>
            <person name="Wang J."/>
            <person name="Liebig J."/>
        </authorList>
    </citation>
    <scope>NUCLEOTIDE SEQUENCE [LARGE SCALE GENOMIC DNA]</scope>
    <source>
        <strain evidence="5 6">R22 G/1</strain>
    </source>
</reference>
<dbReference type="STRING" id="610380.E2C4J4"/>
<dbReference type="GO" id="GO:0005615">
    <property type="term" value="C:extracellular space"/>
    <property type="evidence" value="ECO:0007669"/>
    <property type="project" value="TreeGrafter"/>
</dbReference>
<dbReference type="Pfam" id="PF11838">
    <property type="entry name" value="ERAP1_C"/>
    <property type="match status" value="2"/>
</dbReference>
<dbReference type="Gene3D" id="2.60.40.1910">
    <property type="match status" value="1"/>
</dbReference>
<sequence length="837" mass="99242">MFPCWDEPAMKAFFNISVQHSGRYIVFSNTPIRRVDKDDEHDIHVTYFKTTAAISPSSIMITIINDVVSHPIEFAVSTIWYREEVTDLLHYTRNIIESVRDYLSLTTDVQEKKRRTNLIMIPNNPLKSIGCCGLYLYREQDFTYDEKIHFSGRKIAIAKQLAHNIARRWFLGVVSPSWWTDSWLGEALAVYFSHYTVAKMKQDPMYIHLFVVQTLQPTFRYDVMLQMQSIAETYEDIAEIDANEIDTTFYFHLSNNKGAIFIRMLQNLLGVPNFREVVDRYVSKYKSSSATINDFWKVAQAVYDKSEESDYNIKETMHTWLKGKQYPVLYLKTNFSTSKTIVSASCEDGSNWIIPVTYSKLSTIPHRQTVHVTELKCSISDDLDDVQIDDIIILNHKQVGYYRVNYDNKNWRKISSYLRFDNYTDIHVLNRAAFIDDVYYFMTKDEVEISVFFDIMKYFKRETDFVAWYPMFNILSYLSDYFENTNDRFVTPHILDILSALIKNIGYDEKPDDDDMKKSLRLLAVKWACKLGYQECRKAANSRLDMHIKNPVAYQIVPYWKDWVYCTGMEMVSLDTWHQMLNNGIKNKDLEILMYLTCCNEDSLLLYYLNFLLVYDDLNSMSQKKFLDSDERFRIFNTLLKRHVGKEIVFRFVLQNYKNISLRFGRTLMEILGDAIMNMKYSLEFDMIWEEDRLMELFVVQNLQTSLDSDVDLEFNPIIYKDDSANEIDALLYTRLHHKKGYYRVNYDHRNWYRISSFLQFDNFLQIPVLNRAQLISDAYYFMMKGDINSSIFLNIIQYLKREKDFIAWHPIFNILSYMSKFFEYSDSNLVKVGIYI</sequence>
<dbReference type="GO" id="GO:0008270">
    <property type="term" value="F:zinc ion binding"/>
    <property type="evidence" value="ECO:0007669"/>
    <property type="project" value="InterPro"/>
</dbReference>
<keyword evidence="5" id="KW-0378">Hydrolase</keyword>
<feature type="domain" description="ERAP1-like C-terminal" evidence="3">
    <location>
        <begin position="392"/>
        <end position="670"/>
    </location>
</feature>
<dbReference type="GO" id="GO:0005886">
    <property type="term" value="C:plasma membrane"/>
    <property type="evidence" value="ECO:0007669"/>
    <property type="project" value="UniProtKB-SubCell"/>
</dbReference>
<evidence type="ECO:0000313" key="5">
    <source>
        <dbReference type="EMBL" id="EFN77135.1"/>
    </source>
</evidence>
<dbReference type="SUPFAM" id="SSF63737">
    <property type="entry name" value="Leukotriene A4 hydrolase N-terminal domain"/>
    <property type="match status" value="1"/>
</dbReference>
<dbReference type="InterPro" id="IPR042097">
    <property type="entry name" value="Aminopeptidase_N-like_N_sf"/>
</dbReference>
<evidence type="ECO:0000259" key="3">
    <source>
        <dbReference type="Pfam" id="PF11838"/>
    </source>
</evidence>
<dbReference type="PANTHER" id="PTHR11533">
    <property type="entry name" value="PROTEASE M1 ZINC METALLOPROTEASE"/>
    <property type="match status" value="1"/>
</dbReference>
<dbReference type="EMBL" id="GL452489">
    <property type="protein sequence ID" value="EFN77135.1"/>
    <property type="molecule type" value="Genomic_DNA"/>
</dbReference>
<dbReference type="SUPFAM" id="SSF55486">
    <property type="entry name" value="Metalloproteases ('zincins'), catalytic domain"/>
    <property type="match status" value="1"/>
</dbReference>
<accession>E2C4J4</accession>
<dbReference type="InterPro" id="IPR014782">
    <property type="entry name" value="Peptidase_M1_dom"/>
</dbReference>
<gene>
    <name evidence="5" type="ORF">EAI_06998</name>
</gene>
<feature type="domain" description="Aminopeptidase N-like N-terminal" evidence="4">
    <location>
        <begin position="1"/>
        <end position="55"/>
    </location>
</feature>
<evidence type="ECO:0000259" key="4">
    <source>
        <dbReference type="Pfam" id="PF17900"/>
    </source>
</evidence>
<evidence type="ECO:0000259" key="2">
    <source>
        <dbReference type="Pfam" id="PF01433"/>
    </source>
</evidence>
<dbReference type="Pfam" id="PF01433">
    <property type="entry name" value="Peptidase_M1"/>
    <property type="match status" value="1"/>
</dbReference>
<dbReference type="AlphaFoldDB" id="E2C4J4"/>
<comment type="similarity">
    <text evidence="1">Belongs to the peptidase M1 family.</text>
</comment>
<dbReference type="GO" id="GO:0070006">
    <property type="term" value="F:metalloaminopeptidase activity"/>
    <property type="evidence" value="ECO:0007669"/>
    <property type="project" value="TreeGrafter"/>
</dbReference>
<protein>
    <submittedName>
        <fullName evidence="5">Glutamyl aminopeptidase</fullName>
    </submittedName>
</protein>
<dbReference type="GO" id="GO:0006508">
    <property type="term" value="P:proteolysis"/>
    <property type="evidence" value="ECO:0007669"/>
    <property type="project" value="TreeGrafter"/>
</dbReference>
<dbReference type="InterPro" id="IPR050344">
    <property type="entry name" value="Peptidase_M1_aminopeptidases"/>
</dbReference>
<dbReference type="GO" id="GO:0043171">
    <property type="term" value="P:peptide catabolic process"/>
    <property type="evidence" value="ECO:0007669"/>
    <property type="project" value="TreeGrafter"/>
</dbReference>